<evidence type="ECO:0000256" key="1">
    <source>
        <dbReference type="ARBA" id="ARBA00049556"/>
    </source>
</evidence>
<comment type="caution">
    <text evidence="3">The sequence shown here is derived from an EMBL/GenBank/DDBJ whole genome shotgun (WGS) entry which is preliminary data.</text>
</comment>
<accession>A0A0C2CYE5</accession>
<dbReference type="GO" id="GO:0004300">
    <property type="term" value="F:enoyl-CoA hydratase activity"/>
    <property type="evidence" value="ECO:0007669"/>
    <property type="project" value="TreeGrafter"/>
</dbReference>
<dbReference type="PANTHER" id="PTHR43612:SF3">
    <property type="entry name" value="TRIFUNCTIONAL ENZYME SUBUNIT ALPHA, MITOCHONDRIAL"/>
    <property type="match status" value="1"/>
</dbReference>
<feature type="domain" description="3-hydroxyacyl-CoA dehydrogenase NAD binding" evidence="2">
    <location>
        <begin position="31"/>
        <end position="203"/>
    </location>
</feature>
<dbReference type="InterPro" id="IPR001753">
    <property type="entry name" value="Enoyl-CoA_hydra/iso"/>
</dbReference>
<dbReference type="Gene3D" id="3.90.226.10">
    <property type="entry name" value="2-enoyl-CoA Hydratase, Chain A, domain 1"/>
    <property type="match status" value="1"/>
</dbReference>
<dbReference type="AlphaFoldDB" id="A0A0C2CYE5"/>
<dbReference type="InterPro" id="IPR036291">
    <property type="entry name" value="NAD(P)-bd_dom_sf"/>
</dbReference>
<dbReference type="InterPro" id="IPR029045">
    <property type="entry name" value="ClpP/crotonase-like_dom_sf"/>
</dbReference>
<dbReference type="Proteomes" id="UP000031599">
    <property type="component" value="Unassembled WGS sequence"/>
</dbReference>
<organism evidence="3 4">
    <name type="scientific">Enhygromyxa salina</name>
    <dbReference type="NCBI Taxonomy" id="215803"/>
    <lineage>
        <taxon>Bacteria</taxon>
        <taxon>Pseudomonadati</taxon>
        <taxon>Myxococcota</taxon>
        <taxon>Polyangia</taxon>
        <taxon>Nannocystales</taxon>
        <taxon>Nannocystaceae</taxon>
        <taxon>Enhygromyxa</taxon>
    </lineage>
</organism>
<name>A0A0C2CYE5_9BACT</name>
<sequence>MPISDPSVSAIFQPDASEPVKALLVAGACGNVGFGKLGQFGRLLAKHGVPVIALDLSDAVQGVKDKLREAFGGRFSPEEVDAVLDNMTIVQGTLDDVPAALRLGFVFEAIPERLDIKQPFYRAIRARDPEAYVFSATSGLTTKHLFEGLPGADRSGVMHPFFPHLTNKLWEVPTRGCTTSKDTLKVIRKFLSKLGMNLIETADAPAFAADRIFCGMMLEAVRIHASTGLAPAQIDDVCRKLLGTSPFFVHNLIPGANYLSAHCMQLLSEEVDSTLYQIPEQWQPYMKDPHKKWPYERGQQCPPEHVAMVEQRMLGMLFSLTAYMLKHEVARADALNFLCENALAFSMGTPALIAERGLEASKQLVAAFLADQSITKADEVAPIAELSEAALASIYVSTAVHGNVGLISLGRRTINHRFIAELDAAYEQLANDDAVAAIVVAPDGTLSREFGHGADLNCFVPVLGDHDRALGLIQGWKRTLMKFKTSAKPTVAALVGRVLGGSNEFASCCQARVAGAGTVIGQPEPTVGVLPGLGGCHHIHRASKPQSWARISELLLTGHAFKAEEAAEWGYVSKVVAIRDLPAESMAFAAGIAAGKIERPAFRDGPAEVAASRDVDPCNEAGVPLDADLRELIASTIERANALPFAEGSAVEERAAAQSLTMSSTAIGVKAMQRGKPPAFEKPLA</sequence>
<reference evidence="3 4" key="1">
    <citation type="submission" date="2014-12" db="EMBL/GenBank/DDBJ databases">
        <title>Genome assembly of Enhygromyxa salina DSM 15201.</title>
        <authorList>
            <person name="Sharma G."/>
            <person name="Subramanian S."/>
        </authorList>
    </citation>
    <scope>NUCLEOTIDE SEQUENCE [LARGE SCALE GENOMIC DNA]</scope>
    <source>
        <strain evidence="3 4">DSM 15201</strain>
    </source>
</reference>
<dbReference type="GO" id="GO:0016509">
    <property type="term" value="F:long-chain (3S)-3-hydroxyacyl-CoA dehydrogenase (NAD+) activity"/>
    <property type="evidence" value="ECO:0007669"/>
    <property type="project" value="TreeGrafter"/>
</dbReference>
<dbReference type="SUPFAM" id="SSF52096">
    <property type="entry name" value="ClpP/crotonase"/>
    <property type="match status" value="1"/>
</dbReference>
<gene>
    <name evidence="3" type="ORF">DB30_05060</name>
</gene>
<proteinExistence type="predicted"/>
<dbReference type="InterPro" id="IPR050136">
    <property type="entry name" value="FA_oxidation_alpha_subunit"/>
</dbReference>
<evidence type="ECO:0000313" key="3">
    <source>
        <dbReference type="EMBL" id="KIG16006.1"/>
    </source>
</evidence>
<dbReference type="Pfam" id="PF00378">
    <property type="entry name" value="ECH_1"/>
    <property type="match status" value="1"/>
</dbReference>
<dbReference type="SUPFAM" id="SSF51735">
    <property type="entry name" value="NAD(P)-binding Rossmann-fold domains"/>
    <property type="match status" value="1"/>
</dbReference>
<evidence type="ECO:0000259" key="2">
    <source>
        <dbReference type="Pfam" id="PF02737"/>
    </source>
</evidence>
<protein>
    <submittedName>
        <fullName evidence="3">Enoyl-CoA hydratase</fullName>
    </submittedName>
</protein>
<dbReference type="InterPro" id="IPR006176">
    <property type="entry name" value="3-OHacyl-CoA_DH_NAD-bd"/>
</dbReference>
<dbReference type="Gene3D" id="3.40.50.720">
    <property type="entry name" value="NAD(P)-binding Rossmann-like Domain"/>
    <property type="match status" value="1"/>
</dbReference>
<dbReference type="PANTHER" id="PTHR43612">
    <property type="entry name" value="TRIFUNCTIONAL ENZYME SUBUNIT ALPHA"/>
    <property type="match status" value="1"/>
</dbReference>
<dbReference type="GO" id="GO:0070403">
    <property type="term" value="F:NAD+ binding"/>
    <property type="evidence" value="ECO:0007669"/>
    <property type="project" value="InterPro"/>
</dbReference>
<dbReference type="Pfam" id="PF02737">
    <property type="entry name" value="3HCDH_N"/>
    <property type="match status" value="1"/>
</dbReference>
<dbReference type="EMBL" id="JMCC02000044">
    <property type="protein sequence ID" value="KIG16006.1"/>
    <property type="molecule type" value="Genomic_DNA"/>
</dbReference>
<evidence type="ECO:0000313" key="4">
    <source>
        <dbReference type="Proteomes" id="UP000031599"/>
    </source>
</evidence>
<dbReference type="CDD" id="cd06558">
    <property type="entry name" value="crotonase-like"/>
    <property type="match status" value="1"/>
</dbReference>
<comment type="catalytic activity">
    <reaction evidence="1">
        <text>a (3S)-3-hydroxyacyl-CoA + NAD(+) = a 3-oxoacyl-CoA + NADH + H(+)</text>
        <dbReference type="Rhea" id="RHEA:22432"/>
        <dbReference type="ChEBI" id="CHEBI:15378"/>
        <dbReference type="ChEBI" id="CHEBI:57318"/>
        <dbReference type="ChEBI" id="CHEBI:57540"/>
        <dbReference type="ChEBI" id="CHEBI:57945"/>
        <dbReference type="ChEBI" id="CHEBI:90726"/>
        <dbReference type="EC" id="1.1.1.35"/>
    </reaction>
</comment>
<dbReference type="RefSeq" id="WP_052550577.1">
    <property type="nucleotide sequence ID" value="NZ_JMCC02000044.1"/>
</dbReference>
<dbReference type="GO" id="GO:0006635">
    <property type="term" value="P:fatty acid beta-oxidation"/>
    <property type="evidence" value="ECO:0007669"/>
    <property type="project" value="TreeGrafter"/>
</dbReference>